<evidence type="ECO:0000313" key="3">
    <source>
        <dbReference type="Proteomes" id="UP000016843"/>
    </source>
</evidence>
<proteinExistence type="predicted"/>
<keyword evidence="3" id="KW-1185">Reference proteome</keyword>
<keyword evidence="1" id="KW-0812">Transmembrane</keyword>
<comment type="caution">
    <text evidence="2">The sequence shown here is derived from an EMBL/GenBank/DDBJ whole genome shotgun (WGS) entry which is preliminary data.</text>
</comment>
<organism evidence="2 3">
    <name type="scientific">Rhodonellum psychrophilum GCM71 = DSM 17998</name>
    <dbReference type="NCBI Taxonomy" id="1123057"/>
    <lineage>
        <taxon>Bacteria</taxon>
        <taxon>Pseudomonadati</taxon>
        <taxon>Bacteroidota</taxon>
        <taxon>Cytophagia</taxon>
        <taxon>Cytophagales</taxon>
        <taxon>Cytophagaceae</taxon>
        <taxon>Rhodonellum</taxon>
    </lineage>
</organism>
<keyword evidence="1" id="KW-0472">Membrane</keyword>
<dbReference type="AlphaFoldDB" id="U5BX26"/>
<feature type="transmembrane region" description="Helical" evidence="1">
    <location>
        <begin position="20"/>
        <end position="45"/>
    </location>
</feature>
<sequence length="97" mass="11186">MADSFSEEPQAIKNSREKTVNVFFIVIIYLLFSLTNPNSSSMLLLSNSSSLKKQEPRNQYCPKIFLAYFPNPKFELKYIAFISGMKPISRNKIGEWV</sequence>
<accession>U5BX26</accession>
<protein>
    <submittedName>
        <fullName evidence="2">Uncharacterized protein</fullName>
    </submittedName>
</protein>
<dbReference type="EMBL" id="AWXR01000032">
    <property type="protein sequence ID" value="ERM82119.1"/>
    <property type="molecule type" value="Genomic_DNA"/>
</dbReference>
<gene>
    <name evidence="2" type="ORF">P872_08085</name>
</gene>
<evidence type="ECO:0000313" key="2">
    <source>
        <dbReference type="EMBL" id="ERM82119.1"/>
    </source>
</evidence>
<dbReference type="Proteomes" id="UP000016843">
    <property type="component" value="Unassembled WGS sequence"/>
</dbReference>
<reference evidence="2 3" key="1">
    <citation type="journal article" date="2013" name="Genome Announc.">
        <title>Draft Genome Sequence of the Psychrophilic and Alkaliphilic Rhodonellum psychrophilum Strain GCM71T.</title>
        <authorList>
            <person name="Hauptmann A.L."/>
            <person name="Glaring M.A."/>
            <person name="Hallin P.F."/>
            <person name="Prieme A."/>
            <person name="Stougaard P."/>
        </authorList>
    </citation>
    <scope>NUCLEOTIDE SEQUENCE [LARGE SCALE GENOMIC DNA]</scope>
    <source>
        <strain evidence="2 3">GCM71</strain>
    </source>
</reference>
<evidence type="ECO:0000256" key="1">
    <source>
        <dbReference type="SAM" id="Phobius"/>
    </source>
</evidence>
<name>U5BX26_9BACT</name>
<keyword evidence="1" id="KW-1133">Transmembrane helix</keyword>